<evidence type="ECO:0000256" key="2">
    <source>
        <dbReference type="ARBA" id="ARBA00022475"/>
    </source>
</evidence>
<dbReference type="InterPro" id="IPR015867">
    <property type="entry name" value="N-reg_PII/ATP_PRibTrfase_C"/>
</dbReference>
<evidence type="ECO:0000256" key="3">
    <source>
        <dbReference type="ARBA" id="ARBA00022692"/>
    </source>
</evidence>
<feature type="transmembrane region" description="Helical" evidence="6">
    <location>
        <begin position="12"/>
        <end position="32"/>
    </location>
</feature>
<dbReference type="InterPro" id="IPR003740">
    <property type="entry name" value="YitT"/>
</dbReference>
<dbReference type="CDD" id="cd16380">
    <property type="entry name" value="YitT_C"/>
    <property type="match status" value="1"/>
</dbReference>
<protein>
    <submittedName>
        <fullName evidence="8">YitT family protein</fullName>
    </submittedName>
</protein>
<dbReference type="RefSeq" id="WP_249298324.1">
    <property type="nucleotide sequence ID" value="NZ_JACRSX010000017.1"/>
</dbReference>
<keyword evidence="3 6" id="KW-0812">Transmembrane</keyword>
<keyword evidence="9" id="KW-1185">Reference proteome</keyword>
<evidence type="ECO:0000259" key="7">
    <source>
        <dbReference type="Pfam" id="PF10035"/>
    </source>
</evidence>
<keyword evidence="4 6" id="KW-1133">Transmembrane helix</keyword>
<keyword evidence="2" id="KW-1003">Cell membrane</keyword>
<accession>A0ABR7N3J8</accession>
<evidence type="ECO:0000313" key="8">
    <source>
        <dbReference type="EMBL" id="MBC8563188.1"/>
    </source>
</evidence>
<evidence type="ECO:0000256" key="5">
    <source>
        <dbReference type="ARBA" id="ARBA00023136"/>
    </source>
</evidence>
<feature type="transmembrane region" description="Helical" evidence="6">
    <location>
        <begin position="61"/>
        <end position="79"/>
    </location>
</feature>
<dbReference type="PANTHER" id="PTHR33545:SF5">
    <property type="entry name" value="UPF0750 MEMBRANE PROTEIN YITT"/>
    <property type="match status" value="1"/>
</dbReference>
<dbReference type="Pfam" id="PF10035">
    <property type="entry name" value="DUF2179"/>
    <property type="match status" value="1"/>
</dbReference>
<evidence type="ECO:0000256" key="4">
    <source>
        <dbReference type="ARBA" id="ARBA00022989"/>
    </source>
</evidence>
<feature type="domain" description="DUF2179" evidence="7">
    <location>
        <begin position="229"/>
        <end position="283"/>
    </location>
</feature>
<evidence type="ECO:0000256" key="1">
    <source>
        <dbReference type="ARBA" id="ARBA00004651"/>
    </source>
</evidence>
<dbReference type="InterPro" id="IPR051461">
    <property type="entry name" value="UPF0750_membrane"/>
</dbReference>
<evidence type="ECO:0000256" key="6">
    <source>
        <dbReference type="SAM" id="Phobius"/>
    </source>
</evidence>
<proteinExistence type="predicted"/>
<dbReference type="PIRSF" id="PIRSF006483">
    <property type="entry name" value="Membrane_protein_YitT"/>
    <property type="match status" value="1"/>
</dbReference>
<comment type="caution">
    <text evidence="8">The sequence shown here is derived from an EMBL/GenBank/DDBJ whole genome shotgun (WGS) entry which is preliminary data.</text>
</comment>
<dbReference type="Gene3D" id="3.30.70.120">
    <property type="match status" value="1"/>
</dbReference>
<organism evidence="8 9">
    <name type="scientific">Jutongia huaianensis</name>
    <dbReference type="NCBI Taxonomy" id="2763668"/>
    <lineage>
        <taxon>Bacteria</taxon>
        <taxon>Bacillati</taxon>
        <taxon>Bacillota</taxon>
        <taxon>Clostridia</taxon>
        <taxon>Lachnospirales</taxon>
        <taxon>Lachnospiraceae</taxon>
        <taxon>Jutongia</taxon>
    </lineage>
</organism>
<dbReference type="EMBL" id="JACRSX010000017">
    <property type="protein sequence ID" value="MBC8563188.1"/>
    <property type="molecule type" value="Genomic_DNA"/>
</dbReference>
<keyword evidence="5 6" id="KW-0472">Membrane</keyword>
<comment type="subcellular location">
    <subcellularLocation>
        <location evidence="1">Cell membrane</location>
        <topology evidence="1">Multi-pass membrane protein</topology>
    </subcellularLocation>
</comment>
<feature type="transmembrane region" description="Helical" evidence="6">
    <location>
        <begin position="114"/>
        <end position="134"/>
    </location>
</feature>
<sequence>MKRERLAGGKGRNLMMIAAGTICMALAVNLVYEPLGMVTGGISGLSIIVRRLTGHWLGRGVPVWLSNLLFNIPVFLTALKIKGKAYMRMTLFANLCFTAALFLIPVPATPQKDFVLAAVVGGVLTGAGLGLVFSRGCSTGGTDLLGAVIHHVFPYYPVGQILFLLDCLIIAAGAWVFGIRPAVYAAVAVYLTTRLMDTIVAGGNFAKLAYIISDHYEEIGCSVMSQLGRGVTVLEGTGMYTGKQRRTLMCVVDRKQISRVSQIARNIDKKAFVIISDIREVQGEGFVEKVQT</sequence>
<dbReference type="Pfam" id="PF02588">
    <property type="entry name" value="YitT_membrane"/>
    <property type="match status" value="1"/>
</dbReference>
<feature type="transmembrane region" description="Helical" evidence="6">
    <location>
        <begin position="91"/>
        <end position="108"/>
    </location>
</feature>
<reference evidence="8 9" key="1">
    <citation type="submission" date="2020-08" db="EMBL/GenBank/DDBJ databases">
        <title>Genome public.</title>
        <authorList>
            <person name="Liu C."/>
            <person name="Sun Q."/>
        </authorList>
    </citation>
    <scope>NUCLEOTIDE SEQUENCE [LARGE SCALE GENOMIC DNA]</scope>
    <source>
        <strain evidence="8 9">NSJ-37</strain>
    </source>
</reference>
<dbReference type="PANTHER" id="PTHR33545">
    <property type="entry name" value="UPF0750 MEMBRANE PROTEIN YITT-RELATED"/>
    <property type="match status" value="1"/>
</dbReference>
<dbReference type="Proteomes" id="UP000606193">
    <property type="component" value="Unassembled WGS sequence"/>
</dbReference>
<gene>
    <name evidence="8" type="ORF">H8704_11200</name>
</gene>
<dbReference type="InterPro" id="IPR019264">
    <property type="entry name" value="DUF2179"/>
</dbReference>
<name>A0ABR7N3J8_9FIRM</name>
<evidence type="ECO:0000313" key="9">
    <source>
        <dbReference type="Proteomes" id="UP000606193"/>
    </source>
</evidence>